<evidence type="ECO:0000256" key="1">
    <source>
        <dbReference type="ARBA" id="ARBA00014426"/>
    </source>
</evidence>
<dbReference type="STRING" id="1162668.LFE_1885"/>
<reference evidence="3" key="2">
    <citation type="submission" date="2012-03" db="EMBL/GenBank/DDBJ databases">
        <title>The complete genome sequence of the pioneer microbe on fresh volcanic deposit, Leptospirillum ferrooxidans strain C2-3.</title>
        <authorList>
            <person name="Fujimura R."/>
            <person name="Sato Y."/>
            <person name="Nishizawa T."/>
            <person name="Nanba K."/>
            <person name="Oshima K."/>
            <person name="Hattori M."/>
            <person name="Kamijo T."/>
            <person name="Ohta H."/>
        </authorList>
    </citation>
    <scope>NUCLEOTIDE SEQUENCE [LARGE SCALE GENOMIC DNA]</scope>
    <source>
        <strain evidence="3">C2-3</strain>
    </source>
</reference>
<dbReference type="KEGG" id="lfc:LFE_1885"/>
<organism evidence="2 3">
    <name type="scientific">Leptospirillum ferrooxidans (strain C2-3)</name>
    <dbReference type="NCBI Taxonomy" id="1162668"/>
    <lineage>
        <taxon>Bacteria</taxon>
        <taxon>Pseudomonadati</taxon>
        <taxon>Nitrospirota</taxon>
        <taxon>Nitrospiria</taxon>
        <taxon>Nitrospirales</taxon>
        <taxon>Nitrospiraceae</taxon>
        <taxon>Leptospirillum</taxon>
    </lineage>
</organism>
<evidence type="ECO:0000313" key="2">
    <source>
        <dbReference type="EMBL" id="BAM07563.1"/>
    </source>
</evidence>
<keyword evidence="2" id="KW-0808">Transferase</keyword>
<proteinExistence type="predicted"/>
<reference evidence="2 3" key="1">
    <citation type="journal article" date="2012" name="J. Bacteriol.">
        <title>Complete Genome Sequence of Leptospirillum ferrooxidans Strain C2-3, Isolated from a Fresh Volcanic Ash Deposit on the Island of Miyake, Japan.</title>
        <authorList>
            <person name="Fujimura R."/>
            <person name="Sato Y."/>
            <person name="Nishizawa T."/>
            <person name="Oshima K."/>
            <person name="Kim S.-W."/>
            <person name="Hattori M."/>
            <person name="Kamijo T."/>
            <person name="Ohta H."/>
        </authorList>
    </citation>
    <scope>NUCLEOTIDE SEQUENCE [LARGE SCALE GENOMIC DNA]</scope>
    <source>
        <strain evidence="2 3">C2-3</strain>
    </source>
</reference>
<keyword evidence="3" id="KW-1185">Reference proteome</keyword>
<dbReference type="NCBIfam" id="TIGR00135">
    <property type="entry name" value="gatC"/>
    <property type="match status" value="1"/>
</dbReference>
<dbReference type="Pfam" id="PF02686">
    <property type="entry name" value="GatC"/>
    <property type="match status" value="1"/>
</dbReference>
<dbReference type="GO" id="GO:0006450">
    <property type="term" value="P:regulation of translational fidelity"/>
    <property type="evidence" value="ECO:0007669"/>
    <property type="project" value="InterPro"/>
</dbReference>
<evidence type="ECO:0000313" key="3">
    <source>
        <dbReference type="Proteomes" id="UP000007382"/>
    </source>
</evidence>
<name>I0IQL4_LEPFC</name>
<dbReference type="Proteomes" id="UP000007382">
    <property type="component" value="Chromosome"/>
</dbReference>
<protein>
    <recommendedName>
        <fullName evidence="1">Glutamyl-tRNA(Gln) amidotransferase subunit C</fullName>
    </recommendedName>
</protein>
<dbReference type="SUPFAM" id="SSF141000">
    <property type="entry name" value="Glu-tRNAGln amidotransferase C subunit"/>
    <property type="match status" value="1"/>
</dbReference>
<dbReference type="eggNOG" id="COG0721">
    <property type="taxonomic scope" value="Bacteria"/>
</dbReference>
<sequence length="99" mass="10653">MKITKEQVLHVARLSSLSLDSGEEERVALELSRILDYVEGLASVQLPPPGIIAKEETDGLTVMAGDIPASSLPPSTVFLNAPDSHGGFFRVPRIVEEGR</sequence>
<dbReference type="OrthoDB" id="9813938at2"/>
<dbReference type="EMBL" id="AP012342">
    <property type="protein sequence ID" value="BAM07563.1"/>
    <property type="molecule type" value="Genomic_DNA"/>
</dbReference>
<dbReference type="RefSeq" id="WP_014450047.1">
    <property type="nucleotide sequence ID" value="NC_017094.1"/>
</dbReference>
<dbReference type="GO" id="GO:0016740">
    <property type="term" value="F:transferase activity"/>
    <property type="evidence" value="ECO:0007669"/>
    <property type="project" value="UniProtKB-KW"/>
</dbReference>
<gene>
    <name evidence="2" type="ordered locus">LFE_1885</name>
</gene>
<dbReference type="Gene3D" id="1.10.20.60">
    <property type="entry name" value="Glu-tRNAGln amidotransferase C subunit, N-terminal domain"/>
    <property type="match status" value="1"/>
</dbReference>
<dbReference type="InterPro" id="IPR003837">
    <property type="entry name" value="GatC"/>
</dbReference>
<dbReference type="HOGENOM" id="CLU_105899_1_2_0"/>
<accession>I0IQL4</accession>
<dbReference type="PATRIC" id="fig|1162668.3.peg.2241"/>
<dbReference type="InterPro" id="IPR036113">
    <property type="entry name" value="Asp/Glu-ADT_sf_sub_c"/>
</dbReference>
<dbReference type="AlphaFoldDB" id="I0IQL4"/>